<feature type="compositionally biased region" description="Basic residues" evidence="1">
    <location>
        <begin position="535"/>
        <end position="546"/>
    </location>
</feature>
<reference evidence="2" key="2">
    <citation type="submission" date="2021-08" db="EMBL/GenBank/DDBJ databases">
        <authorList>
            <person name="Gostincar C."/>
            <person name="Sun X."/>
            <person name="Song Z."/>
            <person name="Gunde-Cimerman N."/>
        </authorList>
    </citation>
    <scope>NUCLEOTIDE SEQUENCE</scope>
    <source>
        <strain evidence="2">EXF-9911</strain>
    </source>
</reference>
<comment type="caution">
    <text evidence="2">The sequence shown here is derived from an EMBL/GenBank/DDBJ whole genome shotgun (WGS) entry which is preliminary data.</text>
</comment>
<feature type="region of interest" description="Disordered" evidence="1">
    <location>
        <begin position="1"/>
        <end position="20"/>
    </location>
</feature>
<protein>
    <submittedName>
        <fullName evidence="2">WD40 repeat-like protein</fullName>
    </submittedName>
</protein>
<gene>
    <name evidence="2" type="ORF">KCU76_g7009</name>
</gene>
<dbReference type="SMART" id="SM00320">
    <property type="entry name" value="WD40"/>
    <property type="match status" value="4"/>
</dbReference>
<feature type="non-terminal residue" evidence="2">
    <location>
        <position position="1"/>
    </location>
</feature>
<feature type="compositionally biased region" description="Polar residues" evidence="1">
    <location>
        <begin position="9"/>
        <end position="19"/>
    </location>
</feature>
<dbReference type="SUPFAM" id="SSF50978">
    <property type="entry name" value="WD40 repeat-like"/>
    <property type="match status" value="1"/>
</dbReference>
<organism evidence="2 3">
    <name type="scientific">Aureobasidium melanogenum</name>
    <name type="common">Aureobasidium pullulans var. melanogenum</name>
    <dbReference type="NCBI Taxonomy" id="46634"/>
    <lineage>
        <taxon>Eukaryota</taxon>
        <taxon>Fungi</taxon>
        <taxon>Dikarya</taxon>
        <taxon>Ascomycota</taxon>
        <taxon>Pezizomycotina</taxon>
        <taxon>Dothideomycetes</taxon>
        <taxon>Dothideomycetidae</taxon>
        <taxon>Dothideales</taxon>
        <taxon>Saccotheciaceae</taxon>
        <taxon>Aureobasidium</taxon>
    </lineage>
</organism>
<sequence>MHRAVKQAATASKPASQPTFKLPKNSHLIITTSGGIFSWDRDGVKQLFSSSKKGILAAREAKDGSQVLAVADEHVVVLHDCKRGREESWGLSGSEGIVRLLEYAPDAKSLFLSTSLTGAIQHYSIHESRYLDPPSNHPSPPNVLAISSTSHLMLSASENPSVVYLQNLALKTSAIQLHPSASGAAVATASFHPERPNIFLLAFKDGTIAAYDATRITRTSEACTSTKSRSVNNGHAGEISHLSNLHRVTNIRNLSDPPDASPNTTIGSRTVAITGAAFLPGFRSRAVSAGADGRCRLVDFEAGGKILRTWHAQAPVTSLSVLAIKSSSKTEKTVSKQKPGVTISGTEAKTVIAVGRVDGQVLLFDSVGLRLDQVLVNALGEKVINVEWMDGPSPCAISSPIKPVSSKIDAKLDLSHSTPGKGQRTQAGLPDALRLPPGAVFIPTQPAPAIAVIGCEAEEVSTVRHTPAANMSKKFALRVSNRKVQYHLLIDAVNASQVRLLSPETPKHLSIHPLNTTIERQQKPPHGTTPASARRGPRSGRKKAHGRSVQGLNRSPSASMGAGRNGKVLADLRRLGVEQPAKKNGKAALFAPYMNRTGISNLPRTETQTTANNVVLLTEPLPIEECSPESQHHHPNQPPQVHFELESRSSDRDIWMSAGSSEDERNQRQDDERTHYHARQRRMTQSQSQRSEPETTLEAATVSPQPHNAAKEAAVLSMSEEAMFSAVSHISNVDGEFMPASSDVQRLFPRGSSIYSNSPSRQSPKKSPRRQIQVWNDEAPKTKTVMNPMQREKLQRRLLLYH</sequence>
<dbReference type="InterPro" id="IPR036322">
    <property type="entry name" value="WD40_repeat_dom_sf"/>
</dbReference>
<proteinExistence type="predicted"/>
<dbReference type="EMBL" id="JAHFXF010000245">
    <property type="protein sequence ID" value="KAG9692034.1"/>
    <property type="molecule type" value="Genomic_DNA"/>
</dbReference>
<feature type="region of interest" description="Disordered" evidence="1">
    <location>
        <begin position="750"/>
        <end position="771"/>
    </location>
</feature>
<feature type="compositionally biased region" description="Basic and acidic residues" evidence="1">
    <location>
        <begin position="643"/>
        <end position="654"/>
    </location>
</feature>
<feature type="region of interest" description="Disordered" evidence="1">
    <location>
        <begin position="514"/>
        <end position="565"/>
    </location>
</feature>
<dbReference type="InterPro" id="IPR015943">
    <property type="entry name" value="WD40/YVTN_repeat-like_dom_sf"/>
</dbReference>
<feature type="compositionally biased region" description="Basic and acidic residues" evidence="1">
    <location>
        <begin position="662"/>
        <end position="675"/>
    </location>
</feature>
<dbReference type="Gene3D" id="2.130.10.10">
    <property type="entry name" value="YVTN repeat-like/Quinoprotein amine dehydrogenase"/>
    <property type="match status" value="2"/>
</dbReference>
<dbReference type="OrthoDB" id="5362656at2759"/>
<name>A0A9P8EJL6_AURME</name>
<evidence type="ECO:0000313" key="3">
    <source>
        <dbReference type="Proteomes" id="UP000779574"/>
    </source>
</evidence>
<evidence type="ECO:0000313" key="2">
    <source>
        <dbReference type="EMBL" id="KAG9692034.1"/>
    </source>
</evidence>
<evidence type="ECO:0000256" key="1">
    <source>
        <dbReference type="SAM" id="MobiDB-lite"/>
    </source>
</evidence>
<accession>A0A9P8EJL6</accession>
<dbReference type="AlphaFoldDB" id="A0A9P8EJL6"/>
<dbReference type="InterPro" id="IPR001680">
    <property type="entry name" value="WD40_rpt"/>
</dbReference>
<feature type="region of interest" description="Disordered" evidence="1">
    <location>
        <begin position="625"/>
        <end position="713"/>
    </location>
</feature>
<dbReference type="Proteomes" id="UP000779574">
    <property type="component" value="Unassembled WGS sequence"/>
</dbReference>
<reference evidence="2" key="1">
    <citation type="journal article" date="2021" name="J Fungi (Basel)">
        <title>Virulence traits and population genomics of the black yeast Aureobasidium melanogenum.</title>
        <authorList>
            <person name="Cernosa A."/>
            <person name="Sun X."/>
            <person name="Gostincar C."/>
            <person name="Fang C."/>
            <person name="Gunde-Cimerman N."/>
            <person name="Song Z."/>
        </authorList>
    </citation>
    <scope>NUCLEOTIDE SEQUENCE</scope>
    <source>
        <strain evidence="2">EXF-9911</strain>
    </source>
</reference>